<dbReference type="CDD" id="cd02440">
    <property type="entry name" value="AdoMet_MTases"/>
    <property type="match status" value="1"/>
</dbReference>
<comment type="caution">
    <text evidence="1">The sequence shown here is derived from an EMBL/GenBank/DDBJ whole genome shotgun (WGS) entry which is preliminary data.</text>
</comment>
<dbReference type="RefSeq" id="WP_222200012.1">
    <property type="nucleotide sequence ID" value="NZ_JAIMFO010000009.1"/>
</dbReference>
<dbReference type="Proteomes" id="UP000700908">
    <property type="component" value="Unassembled WGS sequence"/>
</dbReference>
<evidence type="ECO:0000313" key="1">
    <source>
        <dbReference type="EMBL" id="MBY4798292.1"/>
    </source>
</evidence>
<name>A0ABS7MLY6_9ACTN</name>
<accession>A0ABS7MLY6</accession>
<dbReference type="GO" id="GO:0008168">
    <property type="term" value="F:methyltransferase activity"/>
    <property type="evidence" value="ECO:0007669"/>
    <property type="project" value="UniProtKB-KW"/>
</dbReference>
<dbReference type="EMBL" id="JAIMFO010000009">
    <property type="protein sequence ID" value="MBY4798292.1"/>
    <property type="molecule type" value="Genomic_DNA"/>
</dbReference>
<dbReference type="SUPFAM" id="SSF53335">
    <property type="entry name" value="S-adenosyl-L-methionine-dependent methyltransferases"/>
    <property type="match status" value="1"/>
</dbReference>
<dbReference type="Pfam" id="PF13489">
    <property type="entry name" value="Methyltransf_23"/>
    <property type="match status" value="1"/>
</dbReference>
<dbReference type="GO" id="GO:0032259">
    <property type="term" value="P:methylation"/>
    <property type="evidence" value="ECO:0007669"/>
    <property type="project" value="UniProtKB-KW"/>
</dbReference>
<dbReference type="InterPro" id="IPR029063">
    <property type="entry name" value="SAM-dependent_MTases_sf"/>
</dbReference>
<keyword evidence="2" id="KW-1185">Reference proteome</keyword>
<protein>
    <submittedName>
        <fullName evidence="1">Class I SAM-dependent methyltransferase</fullName>
    </submittedName>
</protein>
<keyword evidence="1" id="KW-0808">Transferase</keyword>
<reference evidence="1 2" key="1">
    <citation type="submission" date="2021-08" db="EMBL/GenBank/DDBJ databases">
        <title>Collinsella faecalis sp. nov. isolated from swine faeces.</title>
        <authorList>
            <person name="Oh B.S."/>
            <person name="Lee J.H."/>
        </authorList>
    </citation>
    <scope>NUCLEOTIDE SEQUENCE [LARGE SCALE GENOMIC DNA]</scope>
    <source>
        <strain evidence="1 2">AGMB00827</strain>
    </source>
</reference>
<evidence type="ECO:0000313" key="2">
    <source>
        <dbReference type="Proteomes" id="UP000700908"/>
    </source>
</evidence>
<keyword evidence="1" id="KW-0489">Methyltransferase</keyword>
<organism evidence="1 2">
    <name type="scientific">Collinsella ureilytica</name>
    <dbReference type="NCBI Taxonomy" id="2869515"/>
    <lineage>
        <taxon>Bacteria</taxon>
        <taxon>Bacillati</taxon>
        <taxon>Actinomycetota</taxon>
        <taxon>Coriobacteriia</taxon>
        <taxon>Coriobacteriales</taxon>
        <taxon>Coriobacteriaceae</taxon>
        <taxon>Collinsella</taxon>
    </lineage>
</organism>
<dbReference type="Gene3D" id="3.40.50.150">
    <property type="entry name" value="Vaccinia Virus protein VP39"/>
    <property type="match status" value="1"/>
</dbReference>
<sequence>MNYEDHRETHPSVLAQQTMTRATAQQLIDLNTRFYQTHAATFSATRSVPWEGWKRVVELIRTHAQNTIEQDVRKQTPHGEQNSAVLPRCLRVLDLASGNLRFARYASAQLADMQLKIHAIDNNPDLLSATPPQPTWKLERRDILKDLMDDSSSLPTDTYDVAVCFGFMHHIPTRALRGALIRELGHSLCEGGIALISFWQFMDDERLAAKAKTAQAQTHAAPPFPGFEHAILEPGDHILGWMDLEGAWRYCHHTSEEELDQLTQELGNGLVELERFSSDGKSGHLNRYLVLQKRS</sequence>
<gene>
    <name evidence="1" type="ORF">K6V98_08030</name>
</gene>
<proteinExistence type="predicted"/>